<dbReference type="Proteomes" id="UP000183557">
    <property type="component" value="Unassembled WGS sequence"/>
</dbReference>
<dbReference type="EMBL" id="FOSB01000002">
    <property type="protein sequence ID" value="SFJ47706.1"/>
    <property type="molecule type" value="Genomic_DNA"/>
</dbReference>
<organism evidence="2 3">
    <name type="scientific">Halobacillus dabanensis</name>
    <dbReference type="NCBI Taxonomy" id="240302"/>
    <lineage>
        <taxon>Bacteria</taxon>
        <taxon>Bacillati</taxon>
        <taxon>Bacillota</taxon>
        <taxon>Bacilli</taxon>
        <taxon>Bacillales</taxon>
        <taxon>Bacillaceae</taxon>
        <taxon>Halobacillus</taxon>
    </lineage>
</organism>
<gene>
    <name evidence="2" type="ORF">SAMN04487936_102331</name>
</gene>
<protein>
    <submittedName>
        <fullName evidence="2">Uncharacterized protein</fullName>
    </submittedName>
</protein>
<name>A0A1I3RR93_HALDA</name>
<evidence type="ECO:0000313" key="2">
    <source>
        <dbReference type="EMBL" id="SFJ47706.1"/>
    </source>
</evidence>
<accession>A0A1I3RR93</accession>
<reference evidence="3" key="1">
    <citation type="submission" date="2016-10" db="EMBL/GenBank/DDBJ databases">
        <authorList>
            <person name="Varghese N."/>
            <person name="Submissions S."/>
        </authorList>
    </citation>
    <scope>NUCLEOTIDE SEQUENCE [LARGE SCALE GENOMIC DNA]</scope>
    <source>
        <strain evidence="3">CGMCC 1.3704</strain>
    </source>
</reference>
<evidence type="ECO:0000256" key="1">
    <source>
        <dbReference type="SAM" id="Coils"/>
    </source>
</evidence>
<keyword evidence="1" id="KW-0175">Coiled coil</keyword>
<sequence length="54" mass="6638">MREDMLRVLDQRDYLVKENQHLQEQLEEERKKVLKLEQEMKQIKEREPLSTVGV</sequence>
<feature type="coiled-coil region" evidence="1">
    <location>
        <begin position="12"/>
        <end position="46"/>
    </location>
</feature>
<proteinExistence type="predicted"/>
<evidence type="ECO:0000313" key="3">
    <source>
        <dbReference type="Proteomes" id="UP000183557"/>
    </source>
</evidence>
<dbReference type="AlphaFoldDB" id="A0A1I3RR93"/>
<keyword evidence="3" id="KW-1185">Reference proteome</keyword>